<dbReference type="InterPro" id="IPR029261">
    <property type="entry name" value="Transposase_Znf"/>
</dbReference>
<name>A0ABU2LDV2_9ACTN</name>
<evidence type="ECO:0000256" key="1">
    <source>
        <dbReference type="SAM" id="MobiDB-lite"/>
    </source>
</evidence>
<organism evidence="3 4">
    <name type="scientific">Streptomyces boetiae</name>
    <dbReference type="NCBI Taxonomy" id="3075541"/>
    <lineage>
        <taxon>Bacteria</taxon>
        <taxon>Bacillati</taxon>
        <taxon>Actinomycetota</taxon>
        <taxon>Actinomycetes</taxon>
        <taxon>Kitasatosporales</taxon>
        <taxon>Streptomycetaceae</taxon>
        <taxon>Streptomyces</taxon>
    </lineage>
</organism>
<feature type="domain" description="Transposase IS204/IS1001/IS1096/IS1165 zinc-finger" evidence="2">
    <location>
        <begin position="26"/>
        <end position="72"/>
    </location>
</feature>
<comment type="caution">
    <text evidence="3">The sequence shown here is derived from an EMBL/GenBank/DDBJ whole genome shotgun (WGS) entry which is preliminary data.</text>
</comment>
<gene>
    <name evidence="3" type="ORF">RM780_22825</name>
</gene>
<reference evidence="4" key="1">
    <citation type="submission" date="2023-07" db="EMBL/GenBank/DDBJ databases">
        <title>30 novel species of actinomycetes from the DSMZ collection.</title>
        <authorList>
            <person name="Nouioui I."/>
        </authorList>
    </citation>
    <scope>NUCLEOTIDE SEQUENCE [LARGE SCALE GENOMIC DNA]</scope>
    <source>
        <strain evidence="4">DSM 44917</strain>
    </source>
</reference>
<keyword evidence="4" id="KW-1185">Reference proteome</keyword>
<evidence type="ECO:0000259" key="2">
    <source>
        <dbReference type="Pfam" id="PF14690"/>
    </source>
</evidence>
<feature type="region of interest" description="Disordered" evidence="1">
    <location>
        <begin position="86"/>
        <end position="132"/>
    </location>
</feature>
<evidence type="ECO:0000313" key="3">
    <source>
        <dbReference type="EMBL" id="MDT0309767.1"/>
    </source>
</evidence>
<accession>A0ABU2LDV2</accession>
<proteinExistence type="predicted"/>
<evidence type="ECO:0000313" key="4">
    <source>
        <dbReference type="Proteomes" id="UP001183388"/>
    </source>
</evidence>
<dbReference type="Pfam" id="PF14690">
    <property type="entry name" value="Zn_ribbon_ISL3"/>
    <property type="match status" value="1"/>
</dbReference>
<sequence length="132" mass="14917">MSVARIERLADGRRRVRLVTADETARACPTCGVFATRMKGSAVTRPRDLPYGESGLEFRWHKRRWICREADCPRRSFTEQIAQIPAGARPTARLRSAAGRRVRDAGSTWPRSMVPRSPGRRSPRSPARSWTA</sequence>
<dbReference type="Proteomes" id="UP001183388">
    <property type="component" value="Unassembled WGS sequence"/>
</dbReference>
<dbReference type="EMBL" id="JAVREN010000046">
    <property type="protein sequence ID" value="MDT0309767.1"/>
    <property type="molecule type" value="Genomic_DNA"/>
</dbReference>
<protein>
    <submittedName>
        <fullName evidence="3">Transposase family protein</fullName>
    </submittedName>
</protein>